<dbReference type="Proteomes" id="UP000253769">
    <property type="component" value="Unassembled WGS sequence"/>
</dbReference>
<keyword evidence="2" id="KW-0378">Hydrolase</keyword>
<protein>
    <submittedName>
        <fullName evidence="3">Tol-pal system-associated acyl-CoA thioesterase</fullName>
    </submittedName>
</protein>
<dbReference type="Gene3D" id="3.10.129.10">
    <property type="entry name" value="Hotdog Thioesterase"/>
    <property type="match status" value="1"/>
</dbReference>
<dbReference type="InterPro" id="IPR050563">
    <property type="entry name" value="4-hydroxybenzoyl-CoA_TE"/>
</dbReference>
<dbReference type="PANTHER" id="PTHR31793">
    <property type="entry name" value="4-HYDROXYBENZOYL-COA THIOESTERASE FAMILY MEMBER"/>
    <property type="match status" value="1"/>
</dbReference>
<dbReference type="FunFam" id="3.10.129.10:FF:000004">
    <property type="entry name" value="Tol-pal system-associated acyl-CoA thioesterase"/>
    <property type="match status" value="1"/>
</dbReference>
<dbReference type="OrthoDB" id="9808429at2"/>
<evidence type="ECO:0000313" key="3">
    <source>
        <dbReference type="EMBL" id="RDE24249.1"/>
    </source>
</evidence>
<dbReference type="NCBIfam" id="TIGR00051">
    <property type="entry name" value="YbgC/FadM family acyl-CoA thioesterase"/>
    <property type="match status" value="1"/>
</dbReference>
<sequence length="142" mass="16472">MTESNRHQCSVRVYIEDTDTGGIVYYVNYLKFMERARTELLRELGFEQRQLKQQGWLFVVHSLDSRYRQPARLDDELLIQTGIQRQSRASLVFGQQLFRQADRQLLCEAQVKVAIVDAQTMKPVPIPPPLAAMLGRYQLATD</sequence>
<dbReference type="PIRSF" id="PIRSF003230">
    <property type="entry name" value="YbgC"/>
    <property type="match status" value="1"/>
</dbReference>
<dbReference type="Pfam" id="PF13279">
    <property type="entry name" value="4HBT_2"/>
    <property type="match status" value="1"/>
</dbReference>
<organism evidence="3 4">
    <name type="scientific">Motiliproteus coralliicola</name>
    <dbReference type="NCBI Taxonomy" id="2283196"/>
    <lineage>
        <taxon>Bacteria</taxon>
        <taxon>Pseudomonadati</taxon>
        <taxon>Pseudomonadota</taxon>
        <taxon>Gammaproteobacteria</taxon>
        <taxon>Oceanospirillales</taxon>
        <taxon>Oceanospirillaceae</taxon>
        <taxon>Motiliproteus</taxon>
    </lineage>
</organism>
<gene>
    <name evidence="3" type="primary">ybgC</name>
    <name evidence="3" type="ORF">DV711_01255</name>
</gene>
<evidence type="ECO:0000256" key="2">
    <source>
        <dbReference type="ARBA" id="ARBA00022801"/>
    </source>
</evidence>
<dbReference type="EMBL" id="QQOH01000001">
    <property type="protein sequence ID" value="RDE24249.1"/>
    <property type="molecule type" value="Genomic_DNA"/>
</dbReference>
<accession>A0A369WT58</accession>
<dbReference type="InterPro" id="IPR014166">
    <property type="entry name" value="Tol-Pal_acyl-CoA_thioesterase"/>
</dbReference>
<reference evidence="3 4" key="1">
    <citation type="submission" date="2018-07" db="EMBL/GenBank/DDBJ databases">
        <title>Motiliproteus coralliicola sp. nov., a bacterium isolated from Coral.</title>
        <authorList>
            <person name="Wang G."/>
        </authorList>
    </citation>
    <scope>NUCLEOTIDE SEQUENCE [LARGE SCALE GENOMIC DNA]</scope>
    <source>
        <strain evidence="3 4">C34</strain>
    </source>
</reference>
<comment type="similarity">
    <text evidence="1">Belongs to the 4-hydroxybenzoyl-CoA thioesterase family.</text>
</comment>
<dbReference type="RefSeq" id="WP_114693833.1">
    <property type="nucleotide sequence ID" value="NZ_QQOH01000001.1"/>
</dbReference>
<keyword evidence="4" id="KW-1185">Reference proteome</keyword>
<dbReference type="GO" id="GO:0047617">
    <property type="term" value="F:fatty acyl-CoA hydrolase activity"/>
    <property type="evidence" value="ECO:0007669"/>
    <property type="project" value="TreeGrafter"/>
</dbReference>
<evidence type="ECO:0000313" key="4">
    <source>
        <dbReference type="Proteomes" id="UP000253769"/>
    </source>
</evidence>
<evidence type="ECO:0000256" key="1">
    <source>
        <dbReference type="ARBA" id="ARBA00005953"/>
    </source>
</evidence>
<dbReference type="SUPFAM" id="SSF54637">
    <property type="entry name" value="Thioesterase/thiol ester dehydrase-isomerase"/>
    <property type="match status" value="1"/>
</dbReference>
<dbReference type="CDD" id="cd00586">
    <property type="entry name" value="4HBT"/>
    <property type="match status" value="1"/>
</dbReference>
<name>A0A369WT58_9GAMM</name>
<proteinExistence type="inferred from homology"/>
<comment type="caution">
    <text evidence="3">The sequence shown here is derived from an EMBL/GenBank/DDBJ whole genome shotgun (WGS) entry which is preliminary data.</text>
</comment>
<dbReference type="InterPro" id="IPR029069">
    <property type="entry name" value="HotDog_dom_sf"/>
</dbReference>
<dbReference type="AlphaFoldDB" id="A0A369WT58"/>
<dbReference type="InterPro" id="IPR006684">
    <property type="entry name" value="YbgC/YbaW"/>
</dbReference>
<dbReference type="PANTHER" id="PTHR31793:SF37">
    <property type="entry name" value="ACYL-COA THIOESTER HYDROLASE YBGC"/>
    <property type="match status" value="1"/>
</dbReference>
<dbReference type="NCBIfam" id="TIGR02799">
    <property type="entry name" value="thio_ybgC"/>
    <property type="match status" value="1"/>
</dbReference>